<dbReference type="PANTHER" id="PTHR44936">
    <property type="entry name" value="SENSOR PROTEIN CREC"/>
    <property type="match status" value="1"/>
</dbReference>
<evidence type="ECO:0000256" key="1">
    <source>
        <dbReference type="ARBA" id="ARBA00000085"/>
    </source>
</evidence>
<dbReference type="InterPro" id="IPR036890">
    <property type="entry name" value="HATPase_C_sf"/>
</dbReference>
<dbReference type="EMBL" id="CP014782">
    <property type="protein sequence ID" value="AQS36666.1"/>
    <property type="molecule type" value="Genomic_DNA"/>
</dbReference>
<evidence type="ECO:0000256" key="2">
    <source>
        <dbReference type="ARBA" id="ARBA00004651"/>
    </source>
</evidence>
<keyword evidence="4" id="KW-1003">Cell membrane</keyword>
<dbReference type="InterPro" id="IPR005467">
    <property type="entry name" value="His_kinase_dom"/>
</dbReference>
<keyword evidence="10" id="KW-0472">Membrane</keyword>
<comment type="subcellular location">
    <subcellularLocation>
        <location evidence="2">Cell membrane</location>
        <topology evidence="2">Multi-pass membrane protein</topology>
    </subcellularLocation>
</comment>
<keyword evidence="6 12" id="KW-0808">Transferase</keyword>
<dbReference type="InterPro" id="IPR003661">
    <property type="entry name" value="HisK_dim/P_dom"/>
</dbReference>
<dbReference type="AlphaFoldDB" id="A0A1S6HMB0"/>
<dbReference type="Gene3D" id="3.30.565.10">
    <property type="entry name" value="Histidine kinase-like ATPase, C-terminal domain"/>
    <property type="match status" value="1"/>
</dbReference>
<dbReference type="InterPro" id="IPR004358">
    <property type="entry name" value="Sig_transdc_His_kin-like_C"/>
</dbReference>
<evidence type="ECO:0000313" key="13">
    <source>
        <dbReference type="Proteomes" id="UP000189545"/>
    </source>
</evidence>
<keyword evidence="10" id="KW-1133">Transmembrane helix</keyword>
<evidence type="ECO:0000259" key="11">
    <source>
        <dbReference type="PROSITE" id="PS50109"/>
    </source>
</evidence>
<sequence>MNKIVRSVVALIISFSIAALLSQAIFYDVIDRFAMQTFNNDLSQYRDQINNRFDKITPELWQQQSSLLSDLLSVHVTIDKHNADNFSEETLEQLASPIGTNGIIDLDMGLIYYPLSPEYVLVAGPIDDVSLAYAAEIFTWMFALLVAITTVCLLHYQDIKAMRRLSESLSVDSSTSNDLINIDSLISQADMMSKTNLQKSKALDQLLVTQRDLLHGIAHEFRSPLARMEFAIELLEEADGNKRAQLKGQLEDSIKELDELVKQVLRYSRLQHDGAEIELSLTSVKELVETSIEKVQGFYPKIQYVYDDETHYPLNCDVKLMVIALSNILRNAGRFAYSRCLVTVESDNHSVIISIQDDGSGLAPGKKNQIFEPFTRLDPSRSRDSGGYGLGLAIVQSIIHKHKGTVSVEDAGIGGANFIIKLG</sequence>
<dbReference type="InterPro" id="IPR036097">
    <property type="entry name" value="HisK_dim/P_sf"/>
</dbReference>
<comment type="catalytic activity">
    <reaction evidence="1">
        <text>ATP + protein L-histidine = ADP + protein N-phospho-L-histidine.</text>
        <dbReference type="EC" id="2.7.13.3"/>
    </reaction>
</comment>
<keyword evidence="13" id="KW-1185">Reference proteome</keyword>
<feature type="domain" description="Histidine kinase" evidence="11">
    <location>
        <begin position="216"/>
        <end position="423"/>
    </location>
</feature>
<dbReference type="OrthoDB" id="9806130at2"/>
<evidence type="ECO:0000256" key="9">
    <source>
        <dbReference type="ARBA" id="ARBA00022840"/>
    </source>
</evidence>
<evidence type="ECO:0000256" key="10">
    <source>
        <dbReference type="SAM" id="Phobius"/>
    </source>
</evidence>
<proteinExistence type="predicted"/>
<dbReference type="SMART" id="SM00387">
    <property type="entry name" value="HATPase_c"/>
    <property type="match status" value="1"/>
</dbReference>
<dbReference type="PRINTS" id="PR00344">
    <property type="entry name" value="BCTRLSENSOR"/>
</dbReference>
<evidence type="ECO:0000256" key="4">
    <source>
        <dbReference type="ARBA" id="ARBA00022475"/>
    </source>
</evidence>
<dbReference type="GO" id="GO:0005886">
    <property type="term" value="C:plasma membrane"/>
    <property type="evidence" value="ECO:0007669"/>
    <property type="project" value="UniProtKB-SubCell"/>
</dbReference>
<dbReference type="CDD" id="cd00082">
    <property type="entry name" value="HisKA"/>
    <property type="match status" value="1"/>
</dbReference>
<dbReference type="PANTHER" id="PTHR44936:SF10">
    <property type="entry name" value="SENSOR PROTEIN RSTB"/>
    <property type="match status" value="1"/>
</dbReference>
<reference evidence="12 13" key="1">
    <citation type="submission" date="2016-03" db="EMBL/GenBank/DDBJ databases">
        <title>Complete genome sequence of Shewanella psychrophila WP2, a deep sea bacterium isolated from west Pacific sediment.</title>
        <authorList>
            <person name="Xu G."/>
            <person name="Jian H."/>
        </authorList>
    </citation>
    <scope>NUCLEOTIDE SEQUENCE [LARGE SCALE GENOMIC DNA]</scope>
    <source>
        <strain evidence="12 13">WP2</strain>
    </source>
</reference>
<evidence type="ECO:0000256" key="6">
    <source>
        <dbReference type="ARBA" id="ARBA00022679"/>
    </source>
</evidence>
<keyword evidence="9" id="KW-0067">ATP-binding</keyword>
<evidence type="ECO:0000256" key="3">
    <source>
        <dbReference type="ARBA" id="ARBA00012438"/>
    </source>
</evidence>
<organism evidence="12 13">
    <name type="scientific">Shewanella psychrophila</name>
    <dbReference type="NCBI Taxonomy" id="225848"/>
    <lineage>
        <taxon>Bacteria</taxon>
        <taxon>Pseudomonadati</taxon>
        <taxon>Pseudomonadota</taxon>
        <taxon>Gammaproteobacteria</taxon>
        <taxon>Alteromonadales</taxon>
        <taxon>Shewanellaceae</taxon>
        <taxon>Shewanella</taxon>
    </lineage>
</organism>
<dbReference type="SUPFAM" id="SSF55874">
    <property type="entry name" value="ATPase domain of HSP90 chaperone/DNA topoisomerase II/histidine kinase"/>
    <property type="match status" value="1"/>
</dbReference>
<dbReference type="GO" id="GO:0005524">
    <property type="term" value="F:ATP binding"/>
    <property type="evidence" value="ECO:0007669"/>
    <property type="project" value="UniProtKB-KW"/>
</dbReference>
<dbReference type="STRING" id="225848.Sps_01500"/>
<protein>
    <recommendedName>
        <fullName evidence="3">histidine kinase</fullName>
        <ecNumber evidence="3">2.7.13.3</ecNumber>
    </recommendedName>
</protein>
<evidence type="ECO:0000313" key="12">
    <source>
        <dbReference type="EMBL" id="AQS36666.1"/>
    </source>
</evidence>
<dbReference type="GO" id="GO:0000155">
    <property type="term" value="F:phosphorelay sensor kinase activity"/>
    <property type="evidence" value="ECO:0007669"/>
    <property type="project" value="InterPro"/>
</dbReference>
<dbReference type="SMART" id="SM00388">
    <property type="entry name" value="HisKA"/>
    <property type="match status" value="1"/>
</dbReference>
<dbReference type="RefSeq" id="WP_077751947.1">
    <property type="nucleotide sequence ID" value="NZ_CP014782.1"/>
</dbReference>
<keyword evidence="7" id="KW-0547">Nucleotide-binding</keyword>
<dbReference type="EC" id="2.7.13.3" evidence="3"/>
<dbReference type="SUPFAM" id="SSF47384">
    <property type="entry name" value="Homodimeric domain of signal transducing histidine kinase"/>
    <property type="match status" value="1"/>
</dbReference>
<dbReference type="KEGG" id="spsw:Sps_01500"/>
<dbReference type="Pfam" id="PF02518">
    <property type="entry name" value="HATPase_c"/>
    <property type="match status" value="1"/>
</dbReference>
<feature type="transmembrane region" description="Helical" evidence="10">
    <location>
        <begin position="137"/>
        <end position="156"/>
    </location>
</feature>
<gene>
    <name evidence="12" type="ORF">Sps_01500</name>
</gene>
<name>A0A1S6HMB0_9GAMM</name>
<evidence type="ECO:0000256" key="8">
    <source>
        <dbReference type="ARBA" id="ARBA00022777"/>
    </source>
</evidence>
<dbReference type="InterPro" id="IPR050980">
    <property type="entry name" value="2C_sensor_his_kinase"/>
</dbReference>
<dbReference type="Pfam" id="PF00512">
    <property type="entry name" value="HisKA"/>
    <property type="match status" value="1"/>
</dbReference>
<keyword evidence="10" id="KW-0812">Transmembrane</keyword>
<dbReference type="PROSITE" id="PS50109">
    <property type="entry name" value="HIS_KIN"/>
    <property type="match status" value="1"/>
</dbReference>
<evidence type="ECO:0000256" key="5">
    <source>
        <dbReference type="ARBA" id="ARBA00022553"/>
    </source>
</evidence>
<dbReference type="InterPro" id="IPR003594">
    <property type="entry name" value="HATPase_dom"/>
</dbReference>
<dbReference type="Proteomes" id="UP000189545">
    <property type="component" value="Chromosome"/>
</dbReference>
<evidence type="ECO:0000256" key="7">
    <source>
        <dbReference type="ARBA" id="ARBA00022741"/>
    </source>
</evidence>
<dbReference type="Gene3D" id="1.10.287.130">
    <property type="match status" value="1"/>
</dbReference>
<keyword evidence="5" id="KW-0597">Phosphoprotein</keyword>
<accession>A0A1S6HMB0</accession>
<keyword evidence="8 12" id="KW-0418">Kinase</keyword>